<evidence type="ECO:0000256" key="4">
    <source>
        <dbReference type="ARBA" id="ARBA00023163"/>
    </source>
</evidence>
<keyword evidence="2" id="KW-0805">Transcription regulation</keyword>
<dbReference type="InterPro" id="IPR005119">
    <property type="entry name" value="LysR_subst-bd"/>
</dbReference>
<organism evidence="6 7">
    <name type="scientific">Caballeronia udeis</name>
    <dbReference type="NCBI Taxonomy" id="1232866"/>
    <lineage>
        <taxon>Bacteria</taxon>
        <taxon>Pseudomonadati</taxon>
        <taxon>Pseudomonadota</taxon>
        <taxon>Betaproteobacteria</taxon>
        <taxon>Burkholderiales</taxon>
        <taxon>Burkholderiaceae</taxon>
        <taxon>Caballeronia</taxon>
    </lineage>
</organism>
<evidence type="ECO:0000259" key="5">
    <source>
        <dbReference type="PROSITE" id="PS50931"/>
    </source>
</evidence>
<dbReference type="EMBL" id="JBIYDN010000004">
    <property type="protein sequence ID" value="MFK4441565.1"/>
    <property type="molecule type" value="Genomic_DNA"/>
</dbReference>
<feature type="domain" description="HTH lysR-type" evidence="5">
    <location>
        <begin position="46"/>
        <end position="104"/>
    </location>
</feature>
<protein>
    <submittedName>
        <fullName evidence="6">Molybdate transport repressor ModE-like protein</fullName>
    </submittedName>
</protein>
<dbReference type="SUPFAM" id="SSF53850">
    <property type="entry name" value="Periplasmic binding protein-like II"/>
    <property type="match status" value="1"/>
</dbReference>
<dbReference type="PANTHER" id="PTHR30537:SF3">
    <property type="entry name" value="TRANSCRIPTIONAL REGULATORY PROTEIN"/>
    <property type="match status" value="1"/>
</dbReference>
<evidence type="ECO:0000313" key="7">
    <source>
        <dbReference type="Proteomes" id="UP001620514"/>
    </source>
</evidence>
<gene>
    <name evidence="6" type="ORF">ABH943_001580</name>
</gene>
<proteinExistence type="inferred from homology"/>
<dbReference type="InterPro" id="IPR058163">
    <property type="entry name" value="LysR-type_TF_proteobact-type"/>
</dbReference>
<dbReference type="PROSITE" id="PS50931">
    <property type="entry name" value="HTH_LYSR"/>
    <property type="match status" value="1"/>
</dbReference>
<dbReference type="PANTHER" id="PTHR30537">
    <property type="entry name" value="HTH-TYPE TRANSCRIPTIONAL REGULATOR"/>
    <property type="match status" value="1"/>
</dbReference>
<evidence type="ECO:0000256" key="1">
    <source>
        <dbReference type="ARBA" id="ARBA00009437"/>
    </source>
</evidence>
<keyword evidence="4" id="KW-0804">Transcription</keyword>
<comment type="similarity">
    <text evidence="1">Belongs to the LysR transcriptional regulatory family.</text>
</comment>
<sequence length="354" mass="40097">MLSARSLHNVQSESTRFSIVMQISTMYRYIYPSNMQKSTVPGVNNLNWDDLRYFLEVARTQRASGAAKRLGVDYTTVARRVRALEDALGTLLFDKSRSGGFILTAEGQRLLAYVDAMETTVQSATERIANSGHALSGHVRVGSTEGFGCFFLAPQLARFQDAHRQISIDLLPVPHFVSLSKREADIAVTLERPEHGQTVYTKLCDYRLRLYATRGYLDQHEPVRKVEDLTTHRFASYIDDLAFSYELLYLERAVPGAVSHWRSTSVIAQYHAALQGRSLAILPCFMAAQDPRLVAVLADEIVVTRAFYLSCREDLRKLKRITAVWDFLRTVAEINRPLLMGEAREMLWSKTVKP</sequence>
<reference evidence="6 7" key="1">
    <citation type="submission" date="2024-10" db="EMBL/GenBank/DDBJ databases">
        <authorList>
            <person name="Deangelis K."/>
            <person name="Huntemann M."/>
            <person name="Clum A."/>
            <person name="Wang J."/>
            <person name="Palaniappan K."/>
            <person name="Ritter S."/>
            <person name="Chen I.-M."/>
            <person name="Stamatis D."/>
            <person name="Reddy T."/>
            <person name="O'Malley R."/>
            <person name="Daum C."/>
            <person name="Ng V."/>
            <person name="Ivanova N."/>
            <person name="Kyrpides N."/>
            <person name="Woyke T."/>
        </authorList>
    </citation>
    <scope>NUCLEOTIDE SEQUENCE [LARGE SCALE GENOMIC DNA]</scope>
    <source>
        <strain evidence="6 7">GAS97</strain>
    </source>
</reference>
<evidence type="ECO:0000313" key="6">
    <source>
        <dbReference type="EMBL" id="MFK4441565.1"/>
    </source>
</evidence>
<evidence type="ECO:0000256" key="2">
    <source>
        <dbReference type="ARBA" id="ARBA00023015"/>
    </source>
</evidence>
<dbReference type="Gene3D" id="3.40.190.290">
    <property type="match status" value="1"/>
</dbReference>
<accession>A0ABW8MFR0</accession>
<comment type="caution">
    <text evidence="6">The sequence shown here is derived from an EMBL/GenBank/DDBJ whole genome shotgun (WGS) entry which is preliminary data.</text>
</comment>
<name>A0ABW8MFR0_9BURK</name>
<keyword evidence="7" id="KW-1185">Reference proteome</keyword>
<reference evidence="6 7" key="2">
    <citation type="submission" date="2024-11" db="EMBL/GenBank/DDBJ databases">
        <title>Using genomics to understand microbial adaptation to soil warming.</title>
        <authorList>
            <person name="Deangelis K.M. PhD."/>
        </authorList>
    </citation>
    <scope>NUCLEOTIDE SEQUENCE [LARGE SCALE GENOMIC DNA]</scope>
    <source>
        <strain evidence="6 7">GAS97</strain>
    </source>
</reference>
<keyword evidence="3" id="KW-0238">DNA-binding</keyword>
<dbReference type="Proteomes" id="UP001620514">
    <property type="component" value="Unassembled WGS sequence"/>
</dbReference>
<evidence type="ECO:0000256" key="3">
    <source>
        <dbReference type="ARBA" id="ARBA00023125"/>
    </source>
</evidence>
<dbReference type="Pfam" id="PF00126">
    <property type="entry name" value="HTH_1"/>
    <property type="match status" value="1"/>
</dbReference>
<dbReference type="InterPro" id="IPR036388">
    <property type="entry name" value="WH-like_DNA-bd_sf"/>
</dbReference>
<dbReference type="SUPFAM" id="SSF46785">
    <property type="entry name" value="Winged helix' DNA-binding domain"/>
    <property type="match status" value="1"/>
</dbReference>
<dbReference type="InterPro" id="IPR000847">
    <property type="entry name" value="LysR_HTH_N"/>
</dbReference>
<dbReference type="InterPro" id="IPR036390">
    <property type="entry name" value="WH_DNA-bd_sf"/>
</dbReference>
<dbReference type="Gene3D" id="1.10.10.10">
    <property type="entry name" value="Winged helix-like DNA-binding domain superfamily/Winged helix DNA-binding domain"/>
    <property type="match status" value="1"/>
</dbReference>
<dbReference type="Pfam" id="PF03466">
    <property type="entry name" value="LysR_substrate"/>
    <property type="match status" value="1"/>
</dbReference>